<dbReference type="CDD" id="cd09873">
    <property type="entry name" value="PIN_Pae0151-like"/>
    <property type="match status" value="1"/>
</dbReference>
<dbReference type="AlphaFoldDB" id="A0AAU7AV97"/>
<dbReference type="InterPro" id="IPR022907">
    <property type="entry name" value="VapC_family"/>
</dbReference>
<reference evidence="8" key="1">
    <citation type="submission" date="2022-12" db="EMBL/GenBank/DDBJ databases">
        <title>Paraconexibacter alkalitolerans sp. nov. and Baekduia alba sp. nov., isolated from soil and emended description of the genera Paraconexibacter (Chun et al., 2020) and Baekduia (An et al., 2020).</title>
        <authorList>
            <person name="Vieira S."/>
            <person name="Huber K.J."/>
            <person name="Geppert A."/>
            <person name="Wolf J."/>
            <person name="Neumann-Schaal M."/>
            <person name="Muesken M."/>
            <person name="Overmann J."/>
        </authorList>
    </citation>
    <scope>NUCLEOTIDE SEQUENCE</scope>
    <source>
        <strain evidence="8">AEG42_29</strain>
    </source>
</reference>
<evidence type="ECO:0000259" key="7">
    <source>
        <dbReference type="Pfam" id="PF01850"/>
    </source>
</evidence>
<gene>
    <name evidence="6" type="primary">vapC</name>
    <name evidence="8" type="ORF">DSM112329_02498</name>
</gene>
<keyword evidence="3 6" id="KW-0479">Metal-binding</keyword>
<dbReference type="InterPro" id="IPR051619">
    <property type="entry name" value="TypeII_TA_RNase_PINc/VapC"/>
</dbReference>
<evidence type="ECO:0000256" key="6">
    <source>
        <dbReference type="HAMAP-Rule" id="MF_00265"/>
    </source>
</evidence>
<evidence type="ECO:0000313" key="8">
    <source>
        <dbReference type="EMBL" id="XAY05640.1"/>
    </source>
</evidence>
<proteinExistence type="inferred from homology"/>
<keyword evidence="1 6" id="KW-1277">Toxin-antitoxin system</keyword>
<dbReference type="Pfam" id="PF01850">
    <property type="entry name" value="PIN"/>
    <property type="match status" value="1"/>
</dbReference>
<dbReference type="InterPro" id="IPR044153">
    <property type="entry name" value="PIN_Pae0151-like"/>
</dbReference>
<dbReference type="GO" id="GO:0004540">
    <property type="term" value="F:RNA nuclease activity"/>
    <property type="evidence" value="ECO:0007669"/>
    <property type="project" value="InterPro"/>
</dbReference>
<comment type="similarity">
    <text evidence="6">Belongs to the PINc/VapC protein family.</text>
</comment>
<organism evidence="8">
    <name type="scientific">Paraconexibacter sp. AEG42_29</name>
    <dbReference type="NCBI Taxonomy" id="2997339"/>
    <lineage>
        <taxon>Bacteria</taxon>
        <taxon>Bacillati</taxon>
        <taxon>Actinomycetota</taxon>
        <taxon>Thermoleophilia</taxon>
        <taxon>Solirubrobacterales</taxon>
        <taxon>Paraconexibacteraceae</taxon>
        <taxon>Paraconexibacter</taxon>
    </lineage>
</organism>
<dbReference type="EC" id="3.1.-.-" evidence="6"/>
<dbReference type="InterPro" id="IPR002716">
    <property type="entry name" value="PIN_dom"/>
</dbReference>
<evidence type="ECO:0000256" key="5">
    <source>
        <dbReference type="ARBA" id="ARBA00022842"/>
    </source>
</evidence>
<feature type="domain" description="PIN" evidence="7">
    <location>
        <begin position="3"/>
        <end position="118"/>
    </location>
</feature>
<dbReference type="GO" id="GO:0000287">
    <property type="term" value="F:magnesium ion binding"/>
    <property type="evidence" value="ECO:0007669"/>
    <property type="project" value="UniProtKB-UniRule"/>
</dbReference>
<keyword evidence="5 6" id="KW-0460">Magnesium</keyword>
<keyword evidence="6" id="KW-0800">Toxin</keyword>
<evidence type="ECO:0000256" key="4">
    <source>
        <dbReference type="ARBA" id="ARBA00022801"/>
    </source>
</evidence>
<protein>
    <recommendedName>
        <fullName evidence="6">Ribonuclease VapC</fullName>
        <shortName evidence="6">RNase VapC</shortName>
        <ecNumber evidence="6">3.1.-.-</ecNumber>
    </recommendedName>
    <alternativeName>
        <fullName evidence="6">Toxin VapC</fullName>
    </alternativeName>
</protein>
<dbReference type="HAMAP" id="MF_00265">
    <property type="entry name" value="VapC_Nob1"/>
    <property type="match status" value="1"/>
</dbReference>
<dbReference type="PANTHER" id="PTHR35901:SF1">
    <property type="entry name" value="EXONUCLEASE VAPC9"/>
    <property type="match status" value="1"/>
</dbReference>
<comment type="function">
    <text evidence="6">Toxic component of a toxin-antitoxin (TA) system. An RNase.</text>
</comment>
<evidence type="ECO:0000256" key="1">
    <source>
        <dbReference type="ARBA" id="ARBA00022649"/>
    </source>
</evidence>
<dbReference type="Gene3D" id="3.40.50.1010">
    <property type="entry name" value="5'-nuclease"/>
    <property type="match status" value="1"/>
</dbReference>
<accession>A0AAU7AV97</accession>
<dbReference type="EMBL" id="CP114014">
    <property type="protein sequence ID" value="XAY05640.1"/>
    <property type="molecule type" value="Genomic_DNA"/>
</dbReference>
<keyword evidence="4 6" id="KW-0378">Hydrolase</keyword>
<dbReference type="InterPro" id="IPR029060">
    <property type="entry name" value="PIN-like_dom_sf"/>
</dbReference>
<comment type="caution">
    <text evidence="6">Lacks conserved residue(s) required for the propagation of feature annotation.</text>
</comment>
<dbReference type="KEGG" id="parq:DSM112329_02498"/>
<name>A0AAU7AV97_9ACTN</name>
<sequence length="131" mass="13923">MLVVDTSALLQALIGADPAVLERLAGDGDLHAPHLLDVEVLDALRRLVRSGQLGEDRANDALADLRDLAIMRYPHEPLMERMWELRHDLSAHEAAFVALAEGLGMLLVTCDARLAAAPGVGATVEVLGTAG</sequence>
<dbReference type="GO" id="GO:0090729">
    <property type="term" value="F:toxin activity"/>
    <property type="evidence" value="ECO:0007669"/>
    <property type="project" value="UniProtKB-KW"/>
</dbReference>
<evidence type="ECO:0000256" key="3">
    <source>
        <dbReference type="ARBA" id="ARBA00022723"/>
    </source>
</evidence>
<dbReference type="GO" id="GO:0016787">
    <property type="term" value="F:hydrolase activity"/>
    <property type="evidence" value="ECO:0007669"/>
    <property type="project" value="UniProtKB-KW"/>
</dbReference>
<dbReference type="PANTHER" id="PTHR35901">
    <property type="entry name" value="RIBONUCLEASE VAPC3"/>
    <property type="match status" value="1"/>
</dbReference>
<feature type="binding site" evidence="6">
    <location>
        <position position="5"/>
    </location>
    <ligand>
        <name>Mg(2+)</name>
        <dbReference type="ChEBI" id="CHEBI:18420"/>
    </ligand>
</feature>
<comment type="cofactor">
    <cofactor evidence="6">
        <name>Mg(2+)</name>
        <dbReference type="ChEBI" id="CHEBI:18420"/>
    </cofactor>
</comment>
<evidence type="ECO:0000256" key="2">
    <source>
        <dbReference type="ARBA" id="ARBA00022722"/>
    </source>
</evidence>
<dbReference type="SUPFAM" id="SSF88723">
    <property type="entry name" value="PIN domain-like"/>
    <property type="match status" value="1"/>
</dbReference>
<keyword evidence="2 6" id="KW-0540">Nuclease</keyword>